<dbReference type="VEuPathDB" id="VectorBase:ASIC017756"/>
<organism evidence="1">
    <name type="scientific">Anopheles sinensis</name>
    <name type="common">Mosquito</name>
    <dbReference type="NCBI Taxonomy" id="74873"/>
    <lineage>
        <taxon>Eukaryota</taxon>
        <taxon>Metazoa</taxon>
        <taxon>Ecdysozoa</taxon>
        <taxon>Arthropoda</taxon>
        <taxon>Hexapoda</taxon>
        <taxon>Insecta</taxon>
        <taxon>Pterygota</taxon>
        <taxon>Neoptera</taxon>
        <taxon>Endopterygota</taxon>
        <taxon>Diptera</taxon>
        <taxon>Nematocera</taxon>
        <taxon>Culicoidea</taxon>
        <taxon>Culicidae</taxon>
        <taxon>Anophelinae</taxon>
        <taxon>Anopheles</taxon>
    </lineage>
</organism>
<keyword evidence="3" id="KW-1185">Reference proteome</keyword>
<reference evidence="1 3" key="1">
    <citation type="journal article" date="2014" name="BMC Genomics">
        <title>Genome sequence of Anopheles sinensis provides insight into genetics basis of mosquito competence for malaria parasites.</title>
        <authorList>
            <person name="Zhou D."/>
            <person name="Zhang D."/>
            <person name="Ding G."/>
            <person name="Shi L."/>
            <person name="Hou Q."/>
            <person name="Ye Y."/>
            <person name="Xu Y."/>
            <person name="Zhou H."/>
            <person name="Xiong C."/>
            <person name="Li S."/>
            <person name="Yu J."/>
            <person name="Hong S."/>
            <person name="Yu X."/>
            <person name="Zou P."/>
            <person name="Chen C."/>
            <person name="Chang X."/>
            <person name="Wang W."/>
            <person name="Lv Y."/>
            <person name="Sun Y."/>
            <person name="Ma L."/>
            <person name="Shen B."/>
            <person name="Zhu C."/>
        </authorList>
    </citation>
    <scope>NUCLEOTIDE SEQUENCE [LARGE SCALE GENOMIC DNA]</scope>
</reference>
<dbReference type="EMBL" id="KE525346">
    <property type="protein sequence ID" value="KFB49548.1"/>
    <property type="molecule type" value="Genomic_DNA"/>
</dbReference>
<gene>
    <name evidence="1" type="ORF">ZHAS_00017756</name>
</gene>
<reference evidence="2" key="2">
    <citation type="submission" date="2020-05" db="UniProtKB">
        <authorList>
            <consortium name="EnsemblMetazoa"/>
        </authorList>
    </citation>
    <scope>IDENTIFICATION</scope>
</reference>
<dbReference type="EMBL" id="ATLV01023789">
    <property type="status" value="NOT_ANNOTATED_CDS"/>
    <property type="molecule type" value="Genomic_DNA"/>
</dbReference>
<name>A0A084WH54_ANOSI</name>
<protein>
    <submittedName>
        <fullName evidence="1 2">Uncharacterized protein</fullName>
    </submittedName>
</protein>
<dbReference type="EnsemblMetazoa" id="ASIC017756-RA">
    <property type="protein sequence ID" value="ASIC017756-PA"/>
    <property type="gene ID" value="ASIC017756"/>
</dbReference>
<sequence>MTLEIDGLQAVSGIYPMFHSKCAVDNGGCRNGTICLLSPRDRSGRICKQIVT</sequence>
<dbReference type="Proteomes" id="UP000030765">
    <property type="component" value="Unassembled WGS sequence"/>
</dbReference>
<evidence type="ECO:0000313" key="2">
    <source>
        <dbReference type="EnsemblMetazoa" id="ASIC017756-PA"/>
    </source>
</evidence>
<evidence type="ECO:0000313" key="1">
    <source>
        <dbReference type="EMBL" id="KFB49548.1"/>
    </source>
</evidence>
<dbReference type="AlphaFoldDB" id="A0A084WH54"/>
<proteinExistence type="predicted"/>
<evidence type="ECO:0000313" key="3">
    <source>
        <dbReference type="Proteomes" id="UP000030765"/>
    </source>
</evidence>
<accession>A0A084WH54</accession>